<organism evidence="1">
    <name type="scientific">viral metagenome</name>
    <dbReference type="NCBI Taxonomy" id="1070528"/>
    <lineage>
        <taxon>unclassified sequences</taxon>
        <taxon>metagenomes</taxon>
        <taxon>organismal metagenomes</taxon>
    </lineage>
</organism>
<gene>
    <name evidence="1" type="ORF">MM415B06061_0003</name>
</gene>
<proteinExistence type="predicted"/>
<dbReference type="EMBL" id="MT143510">
    <property type="protein sequence ID" value="QJA97617.1"/>
    <property type="molecule type" value="Genomic_DNA"/>
</dbReference>
<evidence type="ECO:0000313" key="1">
    <source>
        <dbReference type="EMBL" id="QJA97617.1"/>
    </source>
</evidence>
<accession>A0A6M3LQF8</accession>
<protein>
    <submittedName>
        <fullName evidence="1">Uncharacterized protein</fullName>
    </submittedName>
</protein>
<name>A0A6M3LQF8_9ZZZZ</name>
<reference evidence="1" key="1">
    <citation type="submission" date="2020-03" db="EMBL/GenBank/DDBJ databases">
        <title>The deep terrestrial virosphere.</title>
        <authorList>
            <person name="Holmfeldt K."/>
            <person name="Nilsson E."/>
            <person name="Simone D."/>
            <person name="Lopez-Fernandez M."/>
            <person name="Wu X."/>
            <person name="de Brujin I."/>
            <person name="Lundin D."/>
            <person name="Andersson A."/>
            <person name="Bertilsson S."/>
            <person name="Dopson M."/>
        </authorList>
    </citation>
    <scope>NUCLEOTIDE SEQUENCE</scope>
    <source>
        <strain evidence="1">MM415B06061</strain>
    </source>
</reference>
<sequence>MYYVYAKYSHEQSDWLLSKHRCLHRAAMAADKWTHYNQCDGGNLLAHVYEDAPDCPYHGDQQECRDKDGKHLHSVDFFDTHNIIVQPMGLGYKSKF</sequence>
<dbReference type="AlphaFoldDB" id="A0A6M3LQF8"/>